<dbReference type="GO" id="GO:0006935">
    <property type="term" value="P:chemotaxis"/>
    <property type="evidence" value="ECO:0007669"/>
    <property type="project" value="UniProtKB-KW"/>
</dbReference>
<dbReference type="PANTHER" id="PTHR43531">
    <property type="entry name" value="PROTEIN ICFG"/>
    <property type="match status" value="1"/>
</dbReference>
<dbReference type="SUPFAM" id="SSF58104">
    <property type="entry name" value="Methyl-accepting chemotaxis protein (MCP) signaling domain"/>
    <property type="match status" value="1"/>
</dbReference>
<feature type="domain" description="HAMP" evidence="13">
    <location>
        <begin position="211"/>
        <end position="264"/>
    </location>
</feature>
<evidence type="ECO:0000259" key="11">
    <source>
        <dbReference type="PROSITE" id="PS50111"/>
    </source>
</evidence>
<dbReference type="OrthoDB" id="7260004at2"/>
<evidence type="ECO:0000256" key="9">
    <source>
        <dbReference type="SAM" id="Coils"/>
    </source>
</evidence>
<dbReference type="SMART" id="SM00304">
    <property type="entry name" value="HAMP"/>
    <property type="match status" value="2"/>
</dbReference>
<comment type="caution">
    <text evidence="14">The sequence shown here is derived from an EMBL/GenBank/DDBJ whole genome shotgun (WGS) entry which is preliminary data.</text>
</comment>
<dbReference type="InterPro" id="IPR000727">
    <property type="entry name" value="T_SNARE_dom"/>
</dbReference>
<protein>
    <submittedName>
        <fullName evidence="14">Methyl-accepting chemotaxis sensory transducer with Cache sensor</fullName>
    </submittedName>
</protein>
<dbReference type="Pfam" id="PF00672">
    <property type="entry name" value="HAMP"/>
    <property type="match status" value="1"/>
</dbReference>
<gene>
    <name evidence="14" type="ORF">SAMN05421828_10767</name>
</gene>
<comment type="similarity">
    <text evidence="7">Belongs to the methyl-accepting chemotaxis (MCP) protein family.</text>
</comment>
<evidence type="ECO:0000256" key="10">
    <source>
        <dbReference type="SAM" id="Phobius"/>
    </source>
</evidence>
<keyword evidence="5 10" id="KW-1133">Transmembrane helix</keyword>
<evidence type="ECO:0000256" key="4">
    <source>
        <dbReference type="ARBA" id="ARBA00022692"/>
    </source>
</evidence>
<dbReference type="Proteomes" id="UP000186308">
    <property type="component" value="Unassembled WGS sequence"/>
</dbReference>
<dbReference type="SMART" id="SM00283">
    <property type="entry name" value="MA"/>
    <property type="match status" value="1"/>
</dbReference>
<name>A0A8G2FLC7_ACIRU</name>
<evidence type="ECO:0000313" key="15">
    <source>
        <dbReference type="Proteomes" id="UP000186308"/>
    </source>
</evidence>
<dbReference type="Pfam" id="PF17200">
    <property type="entry name" value="sCache_2"/>
    <property type="match status" value="1"/>
</dbReference>
<reference evidence="14 15" key="1">
    <citation type="submission" date="2017-01" db="EMBL/GenBank/DDBJ databases">
        <authorList>
            <person name="Varghese N."/>
            <person name="Submissions S."/>
        </authorList>
    </citation>
    <scope>NUCLEOTIDE SEQUENCE [LARGE SCALE GENOMIC DNA]</scope>
    <source>
        <strain evidence="14 15">ATCC 35905</strain>
    </source>
</reference>
<keyword evidence="2" id="KW-1003">Cell membrane</keyword>
<evidence type="ECO:0000256" key="1">
    <source>
        <dbReference type="ARBA" id="ARBA00004651"/>
    </source>
</evidence>
<keyword evidence="8" id="KW-0807">Transducer</keyword>
<dbReference type="AlphaFoldDB" id="A0A8G2FLC7"/>
<evidence type="ECO:0000256" key="2">
    <source>
        <dbReference type="ARBA" id="ARBA00022475"/>
    </source>
</evidence>
<dbReference type="GO" id="GO:0005886">
    <property type="term" value="C:plasma membrane"/>
    <property type="evidence" value="ECO:0007669"/>
    <property type="project" value="UniProtKB-SubCell"/>
</dbReference>
<proteinExistence type="inferred from homology"/>
<dbReference type="GO" id="GO:0004888">
    <property type="term" value="F:transmembrane signaling receptor activity"/>
    <property type="evidence" value="ECO:0007669"/>
    <property type="project" value="InterPro"/>
</dbReference>
<dbReference type="InterPro" id="IPR004089">
    <property type="entry name" value="MCPsignal_dom"/>
</dbReference>
<evidence type="ECO:0000259" key="12">
    <source>
        <dbReference type="PROSITE" id="PS50192"/>
    </source>
</evidence>
<feature type="transmembrane region" description="Helical" evidence="10">
    <location>
        <begin position="12"/>
        <end position="34"/>
    </location>
</feature>
<organism evidence="14 15">
    <name type="scientific">Acidiphilium rubrum</name>
    <dbReference type="NCBI Taxonomy" id="526"/>
    <lineage>
        <taxon>Bacteria</taxon>
        <taxon>Pseudomonadati</taxon>
        <taxon>Pseudomonadota</taxon>
        <taxon>Alphaproteobacteria</taxon>
        <taxon>Acetobacterales</taxon>
        <taxon>Acidocellaceae</taxon>
        <taxon>Acidiphilium</taxon>
    </lineage>
</organism>
<dbReference type="PRINTS" id="PR00260">
    <property type="entry name" value="CHEMTRNSDUCR"/>
</dbReference>
<dbReference type="PROSITE" id="PS50192">
    <property type="entry name" value="T_SNARE"/>
    <property type="match status" value="1"/>
</dbReference>
<dbReference type="EMBL" id="FTNE01000007">
    <property type="protein sequence ID" value="SIQ63518.1"/>
    <property type="molecule type" value="Genomic_DNA"/>
</dbReference>
<evidence type="ECO:0000259" key="13">
    <source>
        <dbReference type="PROSITE" id="PS50885"/>
    </source>
</evidence>
<dbReference type="PROSITE" id="PS50111">
    <property type="entry name" value="CHEMOTAXIS_TRANSDUC_2"/>
    <property type="match status" value="1"/>
</dbReference>
<keyword evidence="4 10" id="KW-0812">Transmembrane</keyword>
<accession>A0A8G2FLC7</accession>
<dbReference type="InterPro" id="IPR033480">
    <property type="entry name" value="sCache_2"/>
</dbReference>
<feature type="domain" description="HAMP" evidence="13">
    <location>
        <begin position="292"/>
        <end position="344"/>
    </location>
</feature>
<evidence type="ECO:0000256" key="3">
    <source>
        <dbReference type="ARBA" id="ARBA00022500"/>
    </source>
</evidence>
<dbReference type="GO" id="GO:0007165">
    <property type="term" value="P:signal transduction"/>
    <property type="evidence" value="ECO:0007669"/>
    <property type="project" value="UniProtKB-KW"/>
</dbReference>
<feature type="transmembrane region" description="Helical" evidence="10">
    <location>
        <begin position="187"/>
        <end position="209"/>
    </location>
</feature>
<evidence type="ECO:0000256" key="5">
    <source>
        <dbReference type="ARBA" id="ARBA00022989"/>
    </source>
</evidence>
<dbReference type="Pfam" id="PF00015">
    <property type="entry name" value="MCPsignal"/>
    <property type="match status" value="1"/>
</dbReference>
<evidence type="ECO:0000256" key="6">
    <source>
        <dbReference type="ARBA" id="ARBA00023136"/>
    </source>
</evidence>
<dbReference type="SMART" id="SM01049">
    <property type="entry name" value="Cache_2"/>
    <property type="match status" value="1"/>
</dbReference>
<dbReference type="Gene3D" id="3.30.450.20">
    <property type="entry name" value="PAS domain"/>
    <property type="match status" value="1"/>
</dbReference>
<feature type="domain" description="Methyl-accepting transducer" evidence="11">
    <location>
        <begin position="349"/>
        <end position="578"/>
    </location>
</feature>
<feature type="domain" description="T-SNARE coiled-coil homology" evidence="12">
    <location>
        <begin position="508"/>
        <end position="570"/>
    </location>
</feature>
<dbReference type="InterPro" id="IPR004090">
    <property type="entry name" value="Chemotax_Me-accpt_rcpt"/>
</dbReference>
<dbReference type="CDD" id="cd11386">
    <property type="entry name" value="MCP_signal"/>
    <property type="match status" value="1"/>
</dbReference>
<dbReference type="FunFam" id="1.10.287.950:FF:000001">
    <property type="entry name" value="Methyl-accepting chemotaxis sensory transducer"/>
    <property type="match status" value="1"/>
</dbReference>
<dbReference type="PANTHER" id="PTHR43531:SF11">
    <property type="entry name" value="METHYL-ACCEPTING CHEMOTAXIS PROTEIN 3"/>
    <property type="match status" value="1"/>
</dbReference>
<keyword evidence="15" id="KW-1185">Reference proteome</keyword>
<dbReference type="PROSITE" id="PS50885">
    <property type="entry name" value="HAMP"/>
    <property type="match status" value="2"/>
</dbReference>
<keyword evidence="6 10" id="KW-0472">Membrane</keyword>
<sequence length="608" mass="65201">MVLKLNVRHKLYLTAAISLVGFVCLCAFALHLLYRTMLADRIAKTDVLAQMARSVADSIYQREQSGQISEAAAQAKAERIIGQMSYGKDGYIFVNNSKAVRIVFPPDPKLVGQNTWNLHDPDGVYLNRVMERRAVAGDHRPTFYRFPKPGSKTPVQKVAMVEYFAPWHWVIGTGIYLDDVQHDFAALLWEFAAFALPILLLIFGVAFWLSRTIALPLATLAVQTGKLGTGAPDITIDGVGRPDEIGTLATAIDRFRLDGLEKRRLEAESSEVRRLREAERAEQESLRTAMNTQLAAVVSAVAGGLSRLADGDLLHRINTPFAAEYEKLRADFNDAVTRLHATMTDVSGATDTIRAGSGQIASASDDMARRAEQQAANLEQTAAALDQITATVRRTAEGAVEARKLVQTARDDSERSGEVVGRAVDAMSGIVQSSTQIGNITGVIDEIAFQTNLLALNAGIEAARAGDAGRGFAVVASEVRALAQRSADAAKEITSLIKMSGSQVKAGVELVDEAGKTLNRIATQVSTIDGIVAEIAASAQEQSTGLSQINTAINAMDQATQQNAAMVQQSTAAASSLAGDSDHLSSLIARFALAEQTKSGRLPSLQRA</sequence>
<dbReference type="Gene3D" id="6.10.340.10">
    <property type="match status" value="1"/>
</dbReference>
<dbReference type="InterPro" id="IPR051310">
    <property type="entry name" value="MCP_chemotaxis"/>
</dbReference>
<evidence type="ECO:0000256" key="7">
    <source>
        <dbReference type="ARBA" id="ARBA00029447"/>
    </source>
</evidence>
<evidence type="ECO:0000256" key="8">
    <source>
        <dbReference type="PROSITE-ProRule" id="PRU00284"/>
    </source>
</evidence>
<comment type="subcellular location">
    <subcellularLocation>
        <location evidence="1">Cell membrane</location>
        <topology evidence="1">Multi-pass membrane protein</topology>
    </subcellularLocation>
</comment>
<dbReference type="Gene3D" id="1.10.287.950">
    <property type="entry name" value="Methyl-accepting chemotaxis protein"/>
    <property type="match status" value="1"/>
</dbReference>
<keyword evidence="3" id="KW-0145">Chemotaxis</keyword>
<dbReference type="InterPro" id="IPR003660">
    <property type="entry name" value="HAMP_dom"/>
</dbReference>
<dbReference type="RefSeq" id="WP_139334022.1">
    <property type="nucleotide sequence ID" value="NZ_FTNE01000007.1"/>
</dbReference>
<keyword evidence="9" id="KW-0175">Coiled coil</keyword>
<feature type="coiled-coil region" evidence="9">
    <location>
        <begin position="361"/>
        <end position="388"/>
    </location>
</feature>
<dbReference type="SUPFAM" id="SSF158472">
    <property type="entry name" value="HAMP domain-like"/>
    <property type="match status" value="1"/>
</dbReference>
<evidence type="ECO:0000313" key="14">
    <source>
        <dbReference type="EMBL" id="SIQ63518.1"/>
    </source>
</evidence>